<dbReference type="Proteomes" id="UP001416393">
    <property type="component" value="Unassembled WGS sequence"/>
</dbReference>
<dbReference type="EMBL" id="JAZHYP010000001">
    <property type="protein sequence ID" value="MEN3322231.1"/>
    <property type="molecule type" value="Genomic_DNA"/>
</dbReference>
<accession>A0ABV0A8G1</accession>
<comment type="caution">
    <text evidence="1">The sequence shown here is derived from an EMBL/GenBank/DDBJ whole genome shotgun (WGS) entry which is preliminary data.</text>
</comment>
<proteinExistence type="predicted"/>
<keyword evidence="2" id="KW-1185">Reference proteome</keyword>
<organism evidence="1 2">
    <name type="scientific">Mariniflexile soesokkakense</name>
    <dbReference type="NCBI Taxonomy" id="1343160"/>
    <lineage>
        <taxon>Bacteria</taxon>
        <taxon>Pseudomonadati</taxon>
        <taxon>Bacteroidota</taxon>
        <taxon>Flavobacteriia</taxon>
        <taxon>Flavobacteriales</taxon>
        <taxon>Flavobacteriaceae</taxon>
        <taxon>Mariniflexile</taxon>
    </lineage>
</organism>
<protein>
    <submittedName>
        <fullName evidence="1">Uncharacterized protein</fullName>
    </submittedName>
</protein>
<reference evidence="1 2" key="1">
    <citation type="submission" date="2024-01" db="EMBL/GenBank/DDBJ databases">
        <title>Mariniflexile litorale sp. nov., isolated from the shallow sediments of the Sea of Japan.</title>
        <authorList>
            <person name="Romanenko L."/>
            <person name="Bystritskaya E."/>
            <person name="Isaeva M."/>
        </authorList>
    </citation>
    <scope>NUCLEOTIDE SEQUENCE [LARGE SCALE GENOMIC DNA]</scope>
    <source>
        <strain evidence="1 2">KCTC 32427</strain>
    </source>
</reference>
<evidence type="ECO:0000313" key="2">
    <source>
        <dbReference type="Proteomes" id="UP001416393"/>
    </source>
</evidence>
<evidence type="ECO:0000313" key="1">
    <source>
        <dbReference type="EMBL" id="MEN3322231.1"/>
    </source>
</evidence>
<sequence length="130" mass="15019">MQAQELIQKLATKETVKSFLIQVLEAFQNMDYHRLNELLEDEANYDNMKKTPYVHQQIQVFKEFKEKGDTRLLLSTNICTGCLCSEPVFVFTGNTSGHKYAVYVQFTEGEITDIFRCSEQSDGFDCLPPF</sequence>
<dbReference type="RefSeq" id="WP_346239774.1">
    <property type="nucleotide sequence ID" value="NZ_JAZHYP010000001.1"/>
</dbReference>
<name>A0ABV0A8G1_9FLAO</name>
<gene>
    <name evidence="1" type="ORF">VP395_00700</name>
</gene>